<evidence type="ECO:0000313" key="1">
    <source>
        <dbReference type="EMBL" id="CAG8674998.1"/>
    </source>
</evidence>
<evidence type="ECO:0000313" key="2">
    <source>
        <dbReference type="Proteomes" id="UP000789920"/>
    </source>
</evidence>
<dbReference type="EMBL" id="CAJVQC010016277">
    <property type="protein sequence ID" value="CAG8674998.1"/>
    <property type="molecule type" value="Genomic_DNA"/>
</dbReference>
<reference evidence="1" key="1">
    <citation type="submission" date="2021-06" db="EMBL/GenBank/DDBJ databases">
        <authorList>
            <person name="Kallberg Y."/>
            <person name="Tangrot J."/>
            <person name="Rosling A."/>
        </authorList>
    </citation>
    <scope>NUCLEOTIDE SEQUENCE</scope>
    <source>
        <strain evidence="1">MA461A</strain>
    </source>
</reference>
<gene>
    <name evidence="1" type="ORF">RPERSI_LOCUS8850</name>
</gene>
<name>A0ACA9NYF6_9GLOM</name>
<feature type="non-terminal residue" evidence="1">
    <location>
        <position position="1"/>
    </location>
</feature>
<comment type="caution">
    <text evidence="1">The sequence shown here is derived from an EMBL/GenBank/DDBJ whole genome shotgun (WGS) entry which is preliminary data.</text>
</comment>
<proteinExistence type="predicted"/>
<dbReference type="Proteomes" id="UP000789920">
    <property type="component" value="Unassembled WGS sequence"/>
</dbReference>
<accession>A0ACA9NYF6</accession>
<keyword evidence="2" id="KW-1185">Reference proteome</keyword>
<organism evidence="1 2">
    <name type="scientific">Racocetra persica</name>
    <dbReference type="NCBI Taxonomy" id="160502"/>
    <lineage>
        <taxon>Eukaryota</taxon>
        <taxon>Fungi</taxon>
        <taxon>Fungi incertae sedis</taxon>
        <taxon>Mucoromycota</taxon>
        <taxon>Glomeromycotina</taxon>
        <taxon>Glomeromycetes</taxon>
        <taxon>Diversisporales</taxon>
        <taxon>Gigasporaceae</taxon>
        <taxon>Racocetra</taxon>
    </lineage>
</organism>
<protein>
    <submittedName>
        <fullName evidence="1">31220_t:CDS:1</fullName>
    </submittedName>
</protein>
<sequence length="293" mass="34254">ISSSIYHFDTENLHDIIAQDNPINDPTELEDFDILNSFSKLIEEACQIENFYNSYDNMQFNKRMCRHLGRCIIKAVSEVKLLQNQTDYEDFLTLDNYKFFLNFLQDLKKIKNFIENISQIRRLKSFIQETDDGISFGRLKNECVKLLEKFHESTSSLGFNIQIDDKTDNIHKDIEETKKAFECNFEDDSMFNFIKKISARIQNDMRLFCVRIALLKNLKGLANISNFYDTRTKLKFALEICNALVFLNAVNFLHRDIKSENILITNDRKAKITNFCQSRLVTDESGILATKIA</sequence>